<evidence type="ECO:0000256" key="4">
    <source>
        <dbReference type="ARBA" id="ARBA00037519"/>
    </source>
</evidence>
<comment type="function">
    <text evidence="4">Leucine-rich repeat protein that likely mediates protein interactions, possibly in the context of signal transduction.</text>
</comment>
<dbReference type="AlphaFoldDB" id="A0AAQ3K1H6"/>
<proteinExistence type="inferred from homology"/>
<keyword evidence="6" id="KW-1185">Reference proteome</keyword>
<keyword evidence="2" id="KW-0677">Repeat</keyword>
<dbReference type="PANTHER" id="PTHR48051:SF1">
    <property type="entry name" value="RAS SUPPRESSOR PROTEIN 1"/>
    <property type="match status" value="1"/>
</dbReference>
<dbReference type="GO" id="GO:0005737">
    <property type="term" value="C:cytoplasm"/>
    <property type="evidence" value="ECO:0007669"/>
    <property type="project" value="TreeGrafter"/>
</dbReference>
<organism evidence="5 6">
    <name type="scientific">Canna indica</name>
    <name type="common">Indian-shot</name>
    <dbReference type="NCBI Taxonomy" id="4628"/>
    <lineage>
        <taxon>Eukaryota</taxon>
        <taxon>Viridiplantae</taxon>
        <taxon>Streptophyta</taxon>
        <taxon>Embryophyta</taxon>
        <taxon>Tracheophyta</taxon>
        <taxon>Spermatophyta</taxon>
        <taxon>Magnoliopsida</taxon>
        <taxon>Liliopsida</taxon>
        <taxon>Zingiberales</taxon>
        <taxon>Cannaceae</taxon>
        <taxon>Canna</taxon>
    </lineage>
</organism>
<dbReference type="PRINTS" id="PR00019">
    <property type="entry name" value="LEURICHRPT"/>
</dbReference>
<dbReference type="Proteomes" id="UP001327560">
    <property type="component" value="Chromosome 3"/>
</dbReference>
<dbReference type="InterPro" id="IPR003591">
    <property type="entry name" value="Leu-rich_rpt_typical-subtyp"/>
</dbReference>
<dbReference type="EMBL" id="CP136892">
    <property type="protein sequence ID" value="WOL00027.1"/>
    <property type="molecule type" value="Genomic_DNA"/>
</dbReference>
<dbReference type="Pfam" id="PF13855">
    <property type="entry name" value="LRR_8"/>
    <property type="match status" value="2"/>
</dbReference>
<dbReference type="Pfam" id="PF00560">
    <property type="entry name" value="LRR_1"/>
    <property type="match status" value="2"/>
</dbReference>
<protein>
    <submittedName>
        <fullName evidence="5">Plant intracellular Ras-group-related LRR protein 6</fullName>
    </submittedName>
</protein>
<evidence type="ECO:0000313" key="6">
    <source>
        <dbReference type="Proteomes" id="UP001327560"/>
    </source>
</evidence>
<reference evidence="5 6" key="1">
    <citation type="submission" date="2023-10" db="EMBL/GenBank/DDBJ databases">
        <title>Chromosome-scale genome assembly provides insights into flower coloration mechanisms of Canna indica.</title>
        <authorList>
            <person name="Li C."/>
        </authorList>
    </citation>
    <scope>NUCLEOTIDE SEQUENCE [LARGE SCALE GENOMIC DNA]</scope>
    <source>
        <tissue evidence="5">Flower</tissue>
    </source>
</reference>
<dbReference type="FunFam" id="3.80.10.10:FF:000116">
    <property type="entry name" value="Leucine-rich repeat-containing protein 40"/>
    <property type="match status" value="1"/>
</dbReference>
<dbReference type="InterPro" id="IPR050216">
    <property type="entry name" value="LRR_domain-containing"/>
</dbReference>
<dbReference type="InterPro" id="IPR001611">
    <property type="entry name" value="Leu-rich_rpt"/>
</dbReference>
<dbReference type="SMART" id="SM00369">
    <property type="entry name" value="LRR_TYP"/>
    <property type="match status" value="14"/>
</dbReference>
<sequence length="588" mass="64542">MDRVLKSARSSGSLNLSNRSLDEIPEEVYKNLESQGADDKWWEAVELQRLILAHNNLEVLKEDLRNLSMLTVLNVSYNKLSSLPAAIGELPLLKALDVSFNSLTAIPEEIGSATSLVKLDCSNNQIKELPCSLGRCLDLSELKASNNFLTELPHELANCSKLNKLEVEGNKLKLFTENMLMSWTSLTELNAAKNLLTSIPNSIGLLVKLIRLDLHQNKISAIPSSIMGCSSLAEFYMGTNLLSTLPPEIGALSCLGTLDLHANQLKEYPVEACKLRLSVLDLSNNSLSGLPAEIGTMTTLRKLLLTGNPMRTLRSSLVSGPTPILLKYLRSRLSSHEESGSGTSKTMKDEQIAMAARSSLSSKELNLSGLGLTTVPPAVWETEEVVKVDLSRNSIEVLPKELSNCSSLQALILSGNRIREWPGAVLSTLPILNCLKMDNNPMAQLSCNDLQALTTIKVLDLSGNKSSLPESFSFSSLPQLEELYLRRMQLNEFPTGLVTLQRLQILDLSQNNLVSLPQEIKGLTSLTELDLSDNNIPVLPPEMGLLESSLQVLKLDGNPLRSIRRTILDRGTKAILKYLKDKLPDSVQ</sequence>
<gene>
    <name evidence="5" type="ORF">Cni_G08740</name>
</gene>
<evidence type="ECO:0000313" key="5">
    <source>
        <dbReference type="EMBL" id="WOL00027.1"/>
    </source>
</evidence>
<dbReference type="PANTHER" id="PTHR48051">
    <property type="match status" value="1"/>
</dbReference>
<evidence type="ECO:0000256" key="2">
    <source>
        <dbReference type="ARBA" id="ARBA00022737"/>
    </source>
</evidence>
<dbReference type="PROSITE" id="PS51450">
    <property type="entry name" value="LRR"/>
    <property type="match status" value="3"/>
</dbReference>
<dbReference type="SMART" id="SM00364">
    <property type="entry name" value="LRR_BAC"/>
    <property type="match status" value="8"/>
</dbReference>
<accession>A0AAQ3K1H6</accession>
<dbReference type="InterPro" id="IPR032675">
    <property type="entry name" value="LRR_dom_sf"/>
</dbReference>
<evidence type="ECO:0000256" key="1">
    <source>
        <dbReference type="ARBA" id="ARBA00022614"/>
    </source>
</evidence>
<comment type="similarity">
    <text evidence="3">Belongs to the SHOC2 family.</text>
</comment>
<name>A0AAQ3K1H6_9LILI</name>
<evidence type="ECO:0000256" key="3">
    <source>
        <dbReference type="ARBA" id="ARBA00023786"/>
    </source>
</evidence>
<dbReference type="SUPFAM" id="SSF52058">
    <property type="entry name" value="L domain-like"/>
    <property type="match status" value="2"/>
</dbReference>
<dbReference type="Gene3D" id="3.80.10.10">
    <property type="entry name" value="Ribonuclease Inhibitor"/>
    <property type="match status" value="5"/>
</dbReference>
<keyword evidence="1" id="KW-0433">Leucine-rich repeat</keyword>